<protein>
    <submittedName>
        <fullName evidence="1">Uncharacterized protein</fullName>
    </submittedName>
</protein>
<organism evidence="1">
    <name type="scientific">Cyprideis torosa</name>
    <dbReference type="NCBI Taxonomy" id="163714"/>
    <lineage>
        <taxon>Eukaryota</taxon>
        <taxon>Metazoa</taxon>
        <taxon>Ecdysozoa</taxon>
        <taxon>Arthropoda</taxon>
        <taxon>Crustacea</taxon>
        <taxon>Oligostraca</taxon>
        <taxon>Ostracoda</taxon>
        <taxon>Podocopa</taxon>
        <taxon>Podocopida</taxon>
        <taxon>Cytherocopina</taxon>
        <taxon>Cytheroidea</taxon>
        <taxon>Cytherideidae</taxon>
        <taxon>Cyprideis</taxon>
    </lineage>
</organism>
<feature type="non-terminal residue" evidence="1">
    <location>
        <position position="1"/>
    </location>
</feature>
<dbReference type="EMBL" id="OB682664">
    <property type="protein sequence ID" value="CAD7236881.1"/>
    <property type="molecule type" value="Genomic_DNA"/>
</dbReference>
<accession>A0A7R8WX03</accession>
<proteinExistence type="predicted"/>
<sequence>MEICAAENQICKDYPHGDTPFECVCRPPRVPFEGSCVQIGRNADENNYRVFTSTLPLILQVDPTSYAISREKLEEDINES</sequence>
<reference evidence="1" key="1">
    <citation type="submission" date="2020-11" db="EMBL/GenBank/DDBJ databases">
        <authorList>
            <person name="Tran Van P."/>
        </authorList>
    </citation>
    <scope>NUCLEOTIDE SEQUENCE</scope>
</reference>
<evidence type="ECO:0000313" key="1">
    <source>
        <dbReference type="EMBL" id="CAD7236881.1"/>
    </source>
</evidence>
<dbReference type="AlphaFoldDB" id="A0A7R8WX03"/>
<name>A0A7R8WX03_9CRUS</name>
<gene>
    <name evidence="1" type="ORF">CTOB1V02_LOCUS14696</name>
</gene>